<comment type="caution">
    <text evidence="1">The sequence shown here is derived from an EMBL/GenBank/DDBJ whole genome shotgun (WGS) entry which is preliminary data.</text>
</comment>
<organism evidence="1 2">
    <name type="scientific">Agromyces kandeliae</name>
    <dbReference type="NCBI Taxonomy" id="2666141"/>
    <lineage>
        <taxon>Bacteria</taxon>
        <taxon>Bacillati</taxon>
        <taxon>Actinomycetota</taxon>
        <taxon>Actinomycetes</taxon>
        <taxon>Micrococcales</taxon>
        <taxon>Microbacteriaceae</taxon>
        <taxon>Agromyces</taxon>
    </lineage>
</organism>
<evidence type="ECO:0000313" key="1">
    <source>
        <dbReference type="EMBL" id="MRX42561.1"/>
    </source>
</evidence>
<proteinExistence type="predicted"/>
<dbReference type="AlphaFoldDB" id="A0A6L5QXR6"/>
<protein>
    <submittedName>
        <fullName evidence="1">DNA-binding protein</fullName>
    </submittedName>
</protein>
<reference evidence="1 2" key="1">
    <citation type="submission" date="2019-11" db="EMBL/GenBank/DDBJ databases">
        <title>Agromyces kandeliae sp. nov., isolated from mangrove soil.</title>
        <authorList>
            <person name="Wang R."/>
        </authorList>
    </citation>
    <scope>NUCLEOTIDE SEQUENCE [LARGE SCALE GENOMIC DNA]</scope>
    <source>
        <strain evidence="1 2">Q22</strain>
    </source>
</reference>
<sequence>MYVVTADQVGSRADVDRSAAMQQELQERFGDRLDLPVDQTAGDELQALTGEAEAAADLVLHLARDGHWSIGLGIGDVREPLPDAVRKATGGAFFAAREAVEAAKRAEARFALRTDGDERGLLPANEVEAIVRLLLLLRDRRTPQGWEAVDLVRSGRSQKHAAELLGISDAAVSQRLRTAMWSADDDARPAVVRLIASLGDRDAEASEAPDEEPDA</sequence>
<name>A0A6L5QXR6_9MICO</name>
<accession>A0A6L5QXR6</accession>
<evidence type="ECO:0000313" key="2">
    <source>
        <dbReference type="Proteomes" id="UP000476511"/>
    </source>
</evidence>
<dbReference type="GO" id="GO:0003677">
    <property type="term" value="F:DNA binding"/>
    <property type="evidence" value="ECO:0007669"/>
    <property type="project" value="UniProtKB-KW"/>
</dbReference>
<gene>
    <name evidence="1" type="ORF">GJR97_02365</name>
</gene>
<keyword evidence="2" id="KW-1185">Reference proteome</keyword>
<dbReference type="RefSeq" id="WP_154344953.1">
    <property type="nucleotide sequence ID" value="NZ_WKJD01000006.1"/>
</dbReference>
<dbReference type="EMBL" id="WKJD01000006">
    <property type="protein sequence ID" value="MRX42561.1"/>
    <property type="molecule type" value="Genomic_DNA"/>
</dbReference>
<dbReference type="Proteomes" id="UP000476511">
    <property type="component" value="Unassembled WGS sequence"/>
</dbReference>
<keyword evidence="1" id="KW-0238">DNA-binding</keyword>